<dbReference type="InterPro" id="IPR007742">
    <property type="entry name" value="NosD_dom"/>
</dbReference>
<dbReference type="EMBL" id="JAUOEK010000184">
    <property type="protein sequence ID" value="MDO5972514.1"/>
    <property type="molecule type" value="Genomic_DNA"/>
</dbReference>
<dbReference type="SMART" id="SM00722">
    <property type="entry name" value="CASH"/>
    <property type="match status" value="1"/>
</dbReference>
<dbReference type="InterPro" id="IPR011050">
    <property type="entry name" value="Pectin_lyase_fold/virulence"/>
</dbReference>
<dbReference type="InterPro" id="IPR022441">
    <property type="entry name" value="Para_beta_helix_rpt-2"/>
</dbReference>
<dbReference type="Gene3D" id="2.160.20.10">
    <property type="entry name" value="Single-stranded right-handed beta-helix, Pectin lyase-like"/>
    <property type="match status" value="2"/>
</dbReference>
<name>A0ABT8WH76_9FLAO</name>
<dbReference type="SMART" id="SM00710">
    <property type="entry name" value="PbH1"/>
    <property type="match status" value="10"/>
</dbReference>
<feature type="signal peptide" evidence="1">
    <location>
        <begin position="1"/>
        <end position="19"/>
    </location>
</feature>
<organism evidence="3 4">
    <name type="scientific">Flavivirga aquimarina</name>
    <dbReference type="NCBI Taxonomy" id="2027862"/>
    <lineage>
        <taxon>Bacteria</taxon>
        <taxon>Pseudomonadati</taxon>
        <taxon>Bacteroidota</taxon>
        <taxon>Flavobacteriia</taxon>
        <taxon>Flavobacteriales</taxon>
        <taxon>Flavobacteriaceae</taxon>
        <taxon>Flavivirga</taxon>
    </lineage>
</organism>
<dbReference type="InterPro" id="IPR026464">
    <property type="entry name" value="NosD_copper_fam"/>
</dbReference>
<dbReference type="Proteomes" id="UP001176883">
    <property type="component" value="Unassembled WGS sequence"/>
</dbReference>
<dbReference type="SUPFAM" id="SSF51126">
    <property type="entry name" value="Pectin lyase-like"/>
    <property type="match status" value="1"/>
</dbReference>
<dbReference type="InterPro" id="IPR006626">
    <property type="entry name" value="PbH1"/>
</dbReference>
<keyword evidence="4" id="KW-1185">Reference proteome</keyword>
<accession>A0ABT8WH76</accession>
<dbReference type="RefSeq" id="WP_303280255.1">
    <property type="nucleotide sequence ID" value="NZ_JAUOEK010000184.1"/>
</dbReference>
<reference evidence="3" key="1">
    <citation type="submission" date="2023-07" db="EMBL/GenBank/DDBJ databases">
        <title>Two novel species in the genus Flavivirga.</title>
        <authorList>
            <person name="Kwon K."/>
        </authorList>
    </citation>
    <scope>NUCLEOTIDE SEQUENCE</scope>
    <source>
        <strain evidence="3">KCTC 52353</strain>
    </source>
</reference>
<sequence length="411" mass="46923">MKNVLLFFTAVLMAYSTYAQNIEVCSTCAISTLKKGISVAKDYDTILVKKGTYKEHNILVDKPLTIIGESYPVIDGELKGEVITIIADNVTVDGLFIINVGTSYTEDYAAIRVRKSKNFIIQNVVLEKLFFGIYLEKSRDGKVFHNKIIGDAVEEYNSGNGIQLWYSKNIVIEHNFVQHVRDGIYLEFSDDCLIKNNVSAENLRYGLHFMFSNDDIYEDNTFEKNGAGVAVMFSKKIKMLNNTFKENWGTASYGMLLKEINDAEIIGNTFEENTIGINIEGSNRIVYKNNNFINNGWAIKVRGACYTNSFIENNFLYNSFDISYNSKVNDNVFNKNYWTNYTGYDLDKDGIGDVPYRPVKLFSYIVNRTPETIILLRSLFIDIIDFSEKVSPIFTPNNLLDNNPLTKRITW</sequence>
<evidence type="ECO:0000259" key="2">
    <source>
        <dbReference type="SMART" id="SM00722"/>
    </source>
</evidence>
<keyword evidence="1" id="KW-0732">Signal</keyword>
<proteinExistence type="predicted"/>
<dbReference type="Pfam" id="PF05048">
    <property type="entry name" value="NosD"/>
    <property type="match status" value="1"/>
</dbReference>
<dbReference type="InterPro" id="IPR006633">
    <property type="entry name" value="Carb-bd_sugar_hydrolysis-dom"/>
</dbReference>
<feature type="domain" description="Carbohydrate-binding/sugar hydrolysis" evidence="2">
    <location>
        <begin position="48"/>
        <end position="187"/>
    </location>
</feature>
<dbReference type="NCBIfam" id="TIGR03804">
    <property type="entry name" value="para_beta_helix"/>
    <property type="match status" value="1"/>
</dbReference>
<dbReference type="NCBIfam" id="TIGR04247">
    <property type="entry name" value="NosD_copper_fam"/>
    <property type="match status" value="1"/>
</dbReference>
<evidence type="ECO:0000313" key="4">
    <source>
        <dbReference type="Proteomes" id="UP001176883"/>
    </source>
</evidence>
<evidence type="ECO:0000313" key="3">
    <source>
        <dbReference type="EMBL" id="MDO5972514.1"/>
    </source>
</evidence>
<evidence type="ECO:0000256" key="1">
    <source>
        <dbReference type="SAM" id="SignalP"/>
    </source>
</evidence>
<comment type="caution">
    <text evidence="3">The sequence shown here is derived from an EMBL/GenBank/DDBJ whole genome shotgun (WGS) entry which is preliminary data.</text>
</comment>
<protein>
    <submittedName>
        <fullName evidence="3">Nitrous oxide reductase family maturation protein NosD</fullName>
    </submittedName>
</protein>
<gene>
    <name evidence="3" type="ORF">Q4Q35_22155</name>
</gene>
<dbReference type="InterPro" id="IPR012334">
    <property type="entry name" value="Pectin_lyas_fold"/>
</dbReference>
<feature type="chain" id="PRO_5046863775" evidence="1">
    <location>
        <begin position="20"/>
        <end position="411"/>
    </location>
</feature>